<feature type="domain" description="Response regulatory" evidence="3">
    <location>
        <begin position="5"/>
        <end position="120"/>
    </location>
</feature>
<gene>
    <name evidence="4" type="ORF">EV688_101162</name>
</gene>
<dbReference type="InterPro" id="IPR001789">
    <property type="entry name" value="Sig_transdc_resp-reg_receiver"/>
</dbReference>
<dbReference type="RefSeq" id="WP_117316407.1">
    <property type="nucleotide sequence ID" value="NZ_QQSW01000006.1"/>
</dbReference>
<dbReference type="AlphaFoldDB" id="A0A4R2L3G4"/>
<evidence type="ECO:0000313" key="5">
    <source>
        <dbReference type="Proteomes" id="UP000294980"/>
    </source>
</evidence>
<proteinExistence type="predicted"/>
<dbReference type="Pfam" id="PF00072">
    <property type="entry name" value="Response_reg"/>
    <property type="match status" value="1"/>
</dbReference>
<dbReference type="InterPro" id="IPR050595">
    <property type="entry name" value="Bact_response_regulator"/>
</dbReference>
<evidence type="ECO:0000313" key="4">
    <source>
        <dbReference type="EMBL" id="TCO78346.1"/>
    </source>
</evidence>
<keyword evidence="1 2" id="KW-0597">Phosphoprotein</keyword>
<dbReference type="SMART" id="SM00448">
    <property type="entry name" value="REC"/>
    <property type="match status" value="1"/>
</dbReference>
<evidence type="ECO:0000259" key="3">
    <source>
        <dbReference type="PROSITE" id="PS50110"/>
    </source>
</evidence>
<comment type="caution">
    <text evidence="4">The sequence shown here is derived from an EMBL/GenBank/DDBJ whole genome shotgun (WGS) entry which is preliminary data.</text>
</comment>
<accession>A0A4R2L3G4</accession>
<organism evidence="4 5">
    <name type="scientific">Chromatocurvus halotolerans</name>
    <dbReference type="NCBI Taxonomy" id="1132028"/>
    <lineage>
        <taxon>Bacteria</taxon>
        <taxon>Pseudomonadati</taxon>
        <taxon>Pseudomonadota</taxon>
        <taxon>Gammaproteobacteria</taxon>
        <taxon>Cellvibrionales</taxon>
        <taxon>Halieaceae</taxon>
        <taxon>Chromatocurvus</taxon>
    </lineage>
</organism>
<reference evidence="4 5" key="1">
    <citation type="submission" date="2019-03" db="EMBL/GenBank/DDBJ databases">
        <title>Genomic Encyclopedia of Type Strains, Phase IV (KMG-IV): sequencing the most valuable type-strain genomes for metagenomic binning, comparative biology and taxonomic classification.</title>
        <authorList>
            <person name="Goeker M."/>
        </authorList>
    </citation>
    <scope>NUCLEOTIDE SEQUENCE [LARGE SCALE GENOMIC DNA]</scope>
    <source>
        <strain evidence="4 5">DSM 23344</strain>
    </source>
</reference>
<dbReference type="Pfam" id="PF13487">
    <property type="entry name" value="HD_5"/>
    <property type="match status" value="1"/>
</dbReference>
<dbReference type="Gene3D" id="3.40.50.2300">
    <property type="match status" value="1"/>
</dbReference>
<evidence type="ECO:0000256" key="2">
    <source>
        <dbReference type="PROSITE-ProRule" id="PRU00169"/>
    </source>
</evidence>
<keyword evidence="5" id="KW-1185">Reference proteome</keyword>
<sequence length="404" mass="44553">MAETKLLFVDDEPDLLSFYRQVFERDFAVTVFSNAQAALDHLLEDSEYAVIVSDFSMPGMDGIEFLAAAREVAPHAVRIMLTGFASDETAISAVNRGDIFKFLRKPTRIAEFSSAMRAAVQRHELEAAERDLLEKTLRGSIEMMTEALSLASPIIFGRSTGLKTDMAQLARHLRVGPIWEMEAAAMLCELGLLTQSSAVMENIVYHQPTTTVEDNPWHSQAGIAADLVRKVPRLERVADSIHFQYRNYDGTGYPDDTPLAGDDIPIGARMLHILKDLRSSVDAGVERNRVIASMRGQPGRYDPQILDVLAATNTPPQAPEIRAVSVFSIETGDILAQDIESRDGTLIMRQGQEISPYLAQKLHHFADADEIDLEVSLYDSQQSGILHTVPAVADTPAQTEKSDG</sequence>
<dbReference type="Proteomes" id="UP000294980">
    <property type="component" value="Unassembled WGS sequence"/>
</dbReference>
<dbReference type="PANTHER" id="PTHR44591">
    <property type="entry name" value="STRESS RESPONSE REGULATOR PROTEIN 1"/>
    <property type="match status" value="1"/>
</dbReference>
<dbReference type="PANTHER" id="PTHR44591:SF19">
    <property type="entry name" value="TWO-COMPONENT RESPONSE REGULATOR-RELATED"/>
    <property type="match status" value="1"/>
</dbReference>
<dbReference type="GO" id="GO:0000160">
    <property type="term" value="P:phosphorelay signal transduction system"/>
    <property type="evidence" value="ECO:0007669"/>
    <property type="project" value="InterPro"/>
</dbReference>
<protein>
    <submittedName>
        <fullName evidence="4">Response regulator RpfG family c-di-GMP phosphodiesterase</fullName>
    </submittedName>
</protein>
<feature type="modified residue" description="4-aspartylphosphate" evidence="2">
    <location>
        <position position="54"/>
    </location>
</feature>
<evidence type="ECO:0000256" key="1">
    <source>
        <dbReference type="ARBA" id="ARBA00022553"/>
    </source>
</evidence>
<dbReference type="InterPro" id="IPR011006">
    <property type="entry name" value="CheY-like_superfamily"/>
</dbReference>
<dbReference type="SUPFAM" id="SSF52172">
    <property type="entry name" value="CheY-like"/>
    <property type="match status" value="1"/>
</dbReference>
<dbReference type="OrthoDB" id="9802066at2"/>
<name>A0A4R2L3G4_9GAMM</name>
<dbReference type="Gene3D" id="1.10.3210.10">
    <property type="entry name" value="Hypothetical protein af1432"/>
    <property type="match status" value="1"/>
</dbReference>
<dbReference type="EMBL" id="SLWX01000001">
    <property type="protein sequence ID" value="TCO78346.1"/>
    <property type="molecule type" value="Genomic_DNA"/>
</dbReference>
<dbReference type="PROSITE" id="PS50110">
    <property type="entry name" value="RESPONSE_REGULATORY"/>
    <property type="match status" value="1"/>
</dbReference>